<evidence type="ECO:0000259" key="6">
    <source>
        <dbReference type="PROSITE" id="PS50893"/>
    </source>
</evidence>
<dbReference type="InterPro" id="IPR003439">
    <property type="entry name" value="ABC_transporter-like_ATP-bd"/>
</dbReference>
<feature type="domain" description="ABC transporter" evidence="6">
    <location>
        <begin position="15"/>
        <end position="250"/>
    </location>
</feature>
<dbReference type="Gene3D" id="3.40.50.300">
    <property type="entry name" value="P-loop containing nucleotide triphosphate hydrolases"/>
    <property type="match status" value="1"/>
</dbReference>
<sequence length="265" mass="27959">MTAVPASTSTEQPVVALRSGRVSYDGHPALIDIDLVVRPGEVVAVLGANGSGKSTLVRAIVGLVPLETGSLELFGTPSAQFRDRARIGFVPQRHTVGGGVTATVEEVVGSGRLPRRRLWRPWLSATDRAVIAEAIATVGLSEKAHQPVSTLSGGQQRRVLIARALASQPELLVMDEPFAGVDHANQEILAATLGKLNAEGMTLLLVTHELGPVTSLVRRTVVLHHGGLVYDGPPTREVLDRFGAADAHPHSPPHEPGPEGFGLSR</sequence>
<protein>
    <submittedName>
        <fullName evidence="7">Zinc transport system ATP-binding protein</fullName>
    </submittedName>
</protein>
<keyword evidence="4 7" id="KW-0067">ATP-binding</keyword>
<evidence type="ECO:0000256" key="1">
    <source>
        <dbReference type="ARBA" id="ARBA00005417"/>
    </source>
</evidence>
<reference evidence="7 8" key="1">
    <citation type="submission" date="2018-08" db="EMBL/GenBank/DDBJ databases">
        <title>Sequencing the genomes of 1000 actinobacteria strains.</title>
        <authorList>
            <person name="Klenk H.-P."/>
        </authorList>
    </citation>
    <scope>NUCLEOTIDE SEQUENCE [LARGE SCALE GENOMIC DNA]</scope>
    <source>
        <strain evidence="7 8">DSM 22891</strain>
    </source>
</reference>
<dbReference type="InterPro" id="IPR027417">
    <property type="entry name" value="P-loop_NTPase"/>
</dbReference>
<dbReference type="CDD" id="cd03235">
    <property type="entry name" value="ABC_Metallic_Cations"/>
    <property type="match status" value="1"/>
</dbReference>
<comment type="similarity">
    <text evidence="1">Belongs to the ABC transporter superfamily.</text>
</comment>
<feature type="compositionally biased region" description="Basic and acidic residues" evidence="5">
    <location>
        <begin position="247"/>
        <end position="257"/>
    </location>
</feature>
<keyword evidence="2" id="KW-0813">Transport</keyword>
<evidence type="ECO:0000313" key="8">
    <source>
        <dbReference type="Proteomes" id="UP000256485"/>
    </source>
</evidence>
<feature type="region of interest" description="Disordered" evidence="5">
    <location>
        <begin position="244"/>
        <end position="265"/>
    </location>
</feature>
<name>A0A3D9VF93_THECX</name>
<evidence type="ECO:0000313" key="7">
    <source>
        <dbReference type="EMBL" id="REF37815.1"/>
    </source>
</evidence>
<evidence type="ECO:0000256" key="4">
    <source>
        <dbReference type="ARBA" id="ARBA00022840"/>
    </source>
</evidence>
<keyword evidence="3" id="KW-0547">Nucleotide-binding</keyword>
<dbReference type="OrthoDB" id="5296765at2"/>
<proteinExistence type="inferred from homology"/>
<evidence type="ECO:0000256" key="5">
    <source>
        <dbReference type="SAM" id="MobiDB-lite"/>
    </source>
</evidence>
<dbReference type="GO" id="GO:0005524">
    <property type="term" value="F:ATP binding"/>
    <property type="evidence" value="ECO:0007669"/>
    <property type="project" value="UniProtKB-KW"/>
</dbReference>
<dbReference type="EMBL" id="QTUC01000001">
    <property type="protein sequence ID" value="REF37815.1"/>
    <property type="molecule type" value="Genomic_DNA"/>
</dbReference>
<keyword evidence="8" id="KW-1185">Reference proteome</keyword>
<dbReference type="PROSITE" id="PS50893">
    <property type="entry name" value="ABC_TRANSPORTER_2"/>
    <property type="match status" value="1"/>
</dbReference>
<dbReference type="Pfam" id="PF00005">
    <property type="entry name" value="ABC_tran"/>
    <property type="match status" value="1"/>
</dbReference>
<comment type="caution">
    <text evidence="7">The sequence shown here is derived from an EMBL/GenBank/DDBJ whole genome shotgun (WGS) entry which is preliminary data.</text>
</comment>
<accession>A0A3D9VF93</accession>
<dbReference type="AlphaFoldDB" id="A0A3D9VF93"/>
<gene>
    <name evidence="7" type="ORF">DFJ64_3272</name>
</gene>
<dbReference type="SUPFAM" id="SSF52540">
    <property type="entry name" value="P-loop containing nucleoside triphosphate hydrolases"/>
    <property type="match status" value="1"/>
</dbReference>
<evidence type="ECO:0000256" key="3">
    <source>
        <dbReference type="ARBA" id="ARBA00022741"/>
    </source>
</evidence>
<dbReference type="GO" id="GO:0016887">
    <property type="term" value="F:ATP hydrolysis activity"/>
    <property type="evidence" value="ECO:0007669"/>
    <property type="project" value="InterPro"/>
</dbReference>
<dbReference type="InterPro" id="IPR017871">
    <property type="entry name" value="ABC_transporter-like_CS"/>
</dbReference>
<dbReference type="InterPro" id="IPR050153">
    <property type="entry name" value="Metal_Ion_Import_ABC"/>
</dbReference>
<dbReference type="Proteomes" id="UP000256485">
    <property type="component" value="Unassembled WGS sequence"/>
</dbReference>
<dbReference type="PANTHER" id="PTHR42734:SF5">
    <property type="entry name" value="IRON TRANSPORT SYSTEM ATP-BINDING PROTEIN HI_0361-RELATED"/>
    <property type="match status" value="1"/>
</dbReference>
<dbReference type="PROSITE" id="PS00211">
    <property type="entry name" value="ABC_TRANSPORTER_1"/>
    <property type="match status" value="1"/>
</dbReference>
<dbReference type="PANTHER" id="PTHR42734">
    <property type="entry name" value="METAL TRANSPORT SYSTEM ATP-BINDING PROTEIN TM_0124-RELATED"/>
    <property type="match status" value="1"/>
</dbReference>
<dbReference type="InterPro" id="IPR003593">
    <property type="entry name" value="AAA+_ATPase"/>
</dbReference>
<organism evidence="7 8">
    <name type="scientific">Thermasporomyces composti</name>
    <dbReference type="NCBI Taxonomy" id="696763"/>
    <lineage>
        <taxon>Bacteria</taxon>
        <taxon>Bacillati</taxon>
        <taxon>Actinomycetota</taxon>
        <taxon>Actinomycetes</taxon>
        <taxon>Propionibacteriales</taxon>
        <taxon>Nocardioidaceae</taxon>
        <taxon>Thermasporomyces</taxon>
    </lineage>
</organism>
<evidence type="ECO:0000256" key="2">
    <source>
        <dbReference type="ARBA" id="ARBA00022448"/>
    </source>
</evidence>
<dbReference type="RefSeq" id="WP_115851211.1">
    <property type="nucleotide sequence ID" value="NZ_QTUC01000001.1"/>
</dbReference>
<dbReference type="SMART" id="SM00382">
    <property type="entry name" value="AAA"/>
    <property type="match status" value="1"/>
</dbReference>